<dbReference type="GO" id="GO:0005737">
    <property type="term" value="C:cytoplasm"/>
    <property type="evidence" value="ECO:0007669"/>
    <property type="project" value="TreeGrafter"/>
</dbReference>
<reference evidence="4" key="1">
    <citation type="submission" date="2022-12" db="EMBL/GenBank/DDBJ databases">
        <authorList>
            <person name="Petersen C."/>
        </authorList>
    </citation>
    <scope>NUCLEOTIDE SEQUENCE</scope>
    <source>
        <strain evidence="4">IBT 29677</strain>
    </source>
</reference>
<sequence length="161" mass="17441">MRRDQKAGVVVHISSITAQIPSVVNPLYSVSKQAISQFVRCMAPLDNLADIRIVAVAPGVVDTPLFRDSSKAREHIDLENDFVLPPEEIVKAMVSLVTTSEYASGSILEVGDIGGWREVGLLNDPGPQGRSTLRRPKAKSAIKLVEQALADDAKRVRASKL</sequence>
<evidence type="ECO:0000256" key="1">
    <source>
        <dbReference type="ARBA" id="ARBA00006484"/>
    </source>
</evidence>
<dbReference type="AlphaFoldDB" id="A0A9W9VFR2"/>
<dbReference type="PANTHER" id="PTHR44229">
    <property type="entry name" value="15-HYDROXYPROSTAGLANDIN DEHYDROGENASE [NAD(+)]"/>
    <property type="match status" value="1"/>
</dbReference>
<dbReference type="OrthoDB" id="5296at2759"/>
<protein>
    <submittedName>
        <fullName evidence="4">Uncharacterized protein</fullName>
    </submittedName>
</protein>
<accession>A0A9W9VFR2</accession>
<comment type="caution">
    <text evidence="4">The sequence shown here is derived from an EMBL/GenBank/DDBJ whole genome shotgun (WGS) entry which is preliminary data.</text>
</comment>
<dbReference type="Gene3D" id="3.40.50.720">
    <property type="entry name" value="NAD(P)-binding Rossmann-like Domain"/>
    <property type="match status" value="1"/>
</dbReference>
<dbReference type="InterPro" id="IPR036291">
    <property type="entry name" value="NAD(P)-bd_dom_sf"/>
</dbReference>
<dbReference type="PRINTS" id="PR00081">
    <property type="entry name" value="GDHRDH"/>
</dbReference>
<keyword evidence="2" id="KW-0521">NADP</keyword>
<dbReference type="GO" id="GO:0016616">
    <property type="term" value="F:oxidoreductase activity, acting on the CH-OH group of donors, NAD or NADP as acceptor"/>
    <property type="evidence" value="ECO:0007669"/>
    <property type="project" value="TreeGrafter"/>
</dbReference>
<dbReference type="GeneID" id="81375885"/>
<dbReference type="Proteomes" id="UP001147747">
    <property type="component" value="Unassembled WGS sequence"/>
</dbReference>
<gene>
    <name evidence="4" type="ORF">N7509_012268</name>
</gene>
<dbReference type="InterPro" id="IPR020904">
    <property type="entry name" value="Sc_DH/Rdtase_CS"/>
</dbReference>
<dbReference type="PROSITE" id="PS00061">
    <property type="entry name" value="ADH_SHORT"/>
    <property type="match status" value="1"/>
</dbReference>
<evidence type="ECO:0000313" key="4">
    <source>
        <dbReference type="EMBL" id="KAJ5379149.1"/>
    </source>
</evidence>
<dbReference type="Pfam" id="PF00106">
    <property type="entry name" value="adh_short"/>
    <property type="match status" value="1"/>
</dbReference>
<evidence type="ECO:0000313" key="5">
    <source>
        <dbReference type="Proteomes" id="UP001147747"/>
    </source>
</evidence>
<keyword evidence="5" id="KW-1185">Reference proteome</keyword>
<evidence type="ECO:0000256" key="2">
    <source>
        <dbReference type="ARBA" id="ARBA00022857"/>
    </source>
</evidence>
<organism evidence="4 5">
    <name type="scientific">Penicillium cosmopolitanum</name>
    <dbReference type="NCBI Taxonomy" id="1131564"/>
    <lineage>
        <taxon>Eukaryota</taxon>
        <taxon>Fungi</taxon>
        <taxon>Dikarya</taxon>
        <taxon>Ascomycota</taxon>
        <taxon>Pezizomycotina</taxon>
        <taxon>Eurotiomycetes</taxon>
        <taxon>Eurotiomycetidae</taxon>
        <taxon>Eurotiales</taxon>
        <taxon>Aspergillaceae</taxon>
        <taxon>Penicillium</taxon>
    </lineage>
</organism>
<name>A0A9W9VFR2_9EURO</name>
<comment type="similarity">
    <text evidence="1">Belongs to the short-chain dehydrogenases/reductases (SDR) family.</text>
</comment>
<evidence type="ECO:0000256" key="3">
    <source>
        <dbReference type="ARBA" id="ARBA00023002"/>
    </source>
</evidence>
<reference evidence="4" key="2">
    <citation type="journal article" date="2023" name="IMA Fungus">
        <title>Comparative genomic study of the Penicillium genus elucidates a diverse pangenome and 15 lateral gene transfer events.</title>
        <authorList>
            <person name="Petersen C."/>
            <person name="Sorensen T."/>
            <person name="Nielsen M.R."/>
            <person name="Sondergaard T.E."/>
            <person name="Sorensen J.L."/>
            <person name="Fitzpatrick D.A."/>
            <person name="Frisvad J.C."/>
            <person name="Nielsen K.L."/>
        </authorList>
    </citation>
    <scope>NUCLEOTIDE SEQUENCE</scope>
    <source>
        <strain evidence="4">IBT 29677</strain>
    </source>
</reference>
<dbReference type="RefSeq" id="XP_056482935.1">
    <property type="nucleotide sequence ID" value="XM_056636905.1"/>
</dbReference>
<dbReference type="EMBL" id="JAPZBU010000011">
    <property type="protein sequence ID" value="KAJ5379149.1"/>
    <property type="molecule type" value="Genomic_DNA"/>
</dbReference>
<proteinExistence type="inferred from homology"/>
<dbReference type="InterPro" id="IPR002347">
    <property type="entry name" value="SDR_fam"/>
</dbReference>
<dbReference type="SUPFAM" id="SSF51735">
    <property type="entry name" value="NAD(P)-binding Rossmann-fold domains"/>
    <property type="match status" value="1"/>
</dbReference>
<dbReference type="PANTHER" id="PTHR44229:SF4">
    <property type="entry name" value="15-HYDROXYPROSTAGLANDIN DEHYDROGENASE [NAD(+)]"/>
    <property type="match status" value="1"/>
</dbReference>
<keyword evidence="3" id="KW-0560">Oxidoreductase</keyword>